<gene>
    <name evidence="1" type="ORF">PCON_10555</name>
</gene>
<dbReference type="Proteomes" id="UP000018144">
    <property type="component" value="Unassembled WGS sequence"/>
</dbReference>
<organism evidence="1 2">
    <name type="scientific">Pyronema omphalodes (strain CBS 100304)</name>
    <name type="common">Pyronema confluens</name>
    <dbReference type="NCBI Taxonomy" id="1076935"/>
    <lineage>
        <taxon>Eukaryota</taxon>
        <taxon>Fungi</taxon>
        <taxon>Dikarya</taxon>
        <taxon>Ascomycota</taxon>
        <taxon>Pezizomycotina</taxon>
        <taxon>Pezizomycetes</taxon>
        <taxon>Pezizales</taxon>
        <taxon>Pyronemataceae</taxon>
        <taxon>Pyronema</taxon>
    </lineage>
</organism>
<dbReference type="AlphaFoldDB" id="U4L443"/>
<evidence type="ECO:0000313" key="1">
    <source>
        <dbReference type="EMBL" id="CCX10961.1"/>
    </source>
</evidence>
<proteinExistence type="predicted"/>
<name>U4L443_PYROM</name>
<reference evidence="1 2" key="1">
    <citation type="journal article" date="2013" name="PLoS Genet.">
        <title>The genome and development-dependent transcriptomes of Pyronema confluens: a window into fungal evolution.</title>
        <authorList>
            <person name="Traeger S."/>
            <person name="Altegoer F."/>
            <person name="Freitag M."/>
            <person name="Gabaldon T."/>
            <person name="Kempken F."/>
            <person name="Kumar A."/>
            <person name="Marcet-Houben M."/>
            <person name="Poggeler S."/>
            <person name="Stajich J.E."/>
            <person name="Nowrousian M."/>
        </authorList>
    </citation>
    <scope>NUCLEOTIDE SEQUENCE [LARGE SCALE GENOMIC DNA]</scope>
    <source>
        <strain evidence="2">CBS 100304</strain>
        <tissue evidence="1">Vegetative mycelium</tissue>
    </source>
</reference>
<accession>U4L443</accession>
<dbReference type="EMBL" id="HF935578">
    <property type="protein sequence ID" value="CCX10961.1"/>
    <property type="molecule type" value="Genomic_DNA"/>
</dbReference>
<sequence length="149" mass="17208">MATSTPTAELRSILWSVTKTQMLTRFADPDHAEIIKYVKSRGLDPRGIELVESFWAAYRIRPLLINQMVTDLADSECCGGCAMLADMLETWIFLHNNHLKDAHISIPQISEDIYEMFNEPMEEDSENHMQEFWEEYTTFVDAMIEEVGV</sequence>
<keyword evidence="2" id="KW-1185">Reference proteome</keyword>
<protein>
    <submittedName>
        <fullName evidence="1">Uncharacterized protein</fullName>
    </submittedName>
</protein>
<evidence type="ECO:0000313" key="2">
    <source>
        <dbReference type="Proteomes" id="UP000018144"/>
    </source>
</evidence>